<protein>
    <submittedName>
        <fullName evidence="1">Uncharacterized protein</fullName>
    </submittedName>
</protein>
<dbReference type="AlphaFoldDB" id="A0A146LRN3"/>
<sequence>GGGGNNSGSGGGVCNNNFAAFQSAPMTAATTPALAPTWNNSSNNLFGGGGSGGATGFAGFTGGISNTNTTAAVAAAANFSSGTNMTTMSVTSGSNWRDYNKQSALVNYLFEFDKAYDALHSSCRFRGFVQNCCPPGQAESAIQKDRYTAFLHSCTTSFTDKLDNNNTSAIVHGSGAELSCSKIEGTGATT</sequence>
<accession>A0A146LRN3</accession>
<proteinExistence type="predicted"/>
<reference evidence="1" key="1">
    <citation type="journal article" date="2016" name="Gigascience">
        <title>De novo construction of an expanded transcriptome assembly for the western tarnished plant bug, Lygus hesperus.</title>
        <authorList>
            <person name="Tassone E.E."/>
            <person name="Geib S.M."/>
            <person name="Hall B."/>
            <person name="Fabrick J.A."/>
            <person name="Brent C.S."/>
            <person name="Hull J.J."/>
        </authorList>
    </citation>
    <scope>NUCLEOTIDE SEQUENCE</scope>
</reference>
<feature type="non-terminal residue" evidence="1">
    <location>
        <position position="1"/>
    </location>
</feature>
<dbReference type="EMBL" id="GDHC01009223">
    <property type="protein sequence ID" value="JAQ09406.1"/>
    <property type="molecule type" value="Transcribed_RNA"/>
</dbReference>
<gene>
    <name evidence="1" type="ORF">g.22149</name>
</gene>
<organism evidence="1">
    <name type="scientific">Lygus hesperus</name>
    <name type="common">Western plant bug</name>
    <dbReference type="NCBI Taxonomy" id="30085"/>
    <lineage>
        <taxon>Eukaryota</taxon>
        <taxon>Metazoa</taxon>
        <taxon>Ecdysozoa</taxon>
        <taxon>Arthropoda</taxon>
        <taxon>Hexapoda</taxon>
        <taxon>Insecta</taxon>
        <taxon>Pterygota</taxon>
        <taxon>Neoptera</taxon>
        <taxon>Paraneoptera</taxon>
        <taxon>Hemiptera</taxon>
        <taxon>Heteroptera</taxon>
        <taxon>Panheteroptera</taxon>
        <taxon>Cimicomorpha</taxon>
        <taxon>Miridae</taxon>
        <taxon>Mirini</taxon>
        <taxon>Lygus</taxon>
    </lineage>
</organism>
<name>A0A146LRN3_LYGHE</name>
<evidence type="ECO:0000313" key="1">
    <source>
        <dbReference type="EMBL" id="JAQ09406.1"/>
    </source>
</evidence>